<feature type="repeat" description="WD" evidence="5">
    <location>
        <begin position="211"/>
        <end position="264"/>
    </location>
</feature>
<feature type="region of interest" description="Disordered" evidence="6">
    <location>
        <begin position="33"/>
        <end position="61"/>
    </location>
</feature>
<dbReference type="GO" id="GO:0006283">
    <property type="term" value="P:transcription-coupled nucleotide-excision repair"/>
    <property type="evidence" value="ECO:0007669"/>
    <property type="project" value="InterPro"/>
</dbReference>
<feature type="compositionally biased region" description="Basic and acidic residues" evidence="6">
    <location>
        <begin position="460"/>
        <end position="470"/>
    </location>
</feature>
<feature type="region of interest" description="Disordered" evidence="6">
    <location>
        <begin position="279"/>
        <end position="299"/>
    </location>
</feature>
<name>A0A6A6HHL5_VIRVR</name>
<dbReference type="Pfam" id="PF00400">
    <property type="entry name" value="WD40"/>
    <property type="match status" value="3"/>
</dbReference>
<evidence type="ECO:0000256" key="5">
    <source>
        <dbReference type="PROSITE-ProRule" id="PRU00221"/>
    </source>
</evidence>
<evidence type="ECO:0000256" key="1">
    <source>
        <dbReference type="ARBA" id="ARBA00022574"/>
    </source>
</evidence>
<keyword evidence="1 5" id="KW-0853">WD repeat</keyword>
<feature type="region of interest" description="Disordered" evidence="6">
    <location>
        <begin position="451"/>
        <end position="473"/>
    </location>
</feature>
<accession>A0A6A6HHL5</accession>
<dbReference type="OrthoDB" id="361494at2759"/>
<reference evidence="7" key="1">
    <citation type="journal article" date="2020" name="Stud. Mycol.">
        <title>101 Dothideomycetes genomes: a test case for predicting lifestyles and emergence of pathogens.</title>
        <authorList>
            <person name="Haridas S."/>
            <person name="Albert R."/>
            <person name="Binder M."/>
            <person name="Bloem J."/>
            <person name="Labutti K."/>
            <person name="Salamov A."/>
            <person name="Andreopoulos B."/>
            <person name="Baker S."/>
            <person name="Barry K."/>
            <person name="Bills G."/>
            <person name="Bluhm B."/>
            <person name="Cannon C."/>
            <person name="Castanera R."/>
            <person name="Culley D."/>
            <person name="Daum C."/>
            <person name="Ezra D."/>
            <person name="Gonzalez J."/>
            <person name="Henrissat B."/>
            <person name="Kuo A."/>
            <person name="Liang C."/>
            <person name="Lipzen A."/>
            <person name="Lutzoni F."/>
            <person name="Magnuson J."/>
            <person name="Mondo S."/>
            <person name="Nolan M."/>
            <person name="Ohm R."/>
            <person name="Pangilinan J."/>
            <person name="Park H.-J."/>
            <person name="Ramirez L."/>
            <person name="Alfaro M."/>
            <person name="Sun H."/>
            <person name="Tritt A."/>
            <person name="Yoshinaga Y."/>
            <person name="Zwiers L.-H."/>
            <person name="Turgeon B."/>
            <person name="Goodwin S."/>
            <person name="Spatafora J."/>
            <person name="Crous P."/>
            <person name="Grigoriev I."/>
        </authorList>
    </citation>
    <scope>NUCLEOTIDE SEQUENCE</scope>
    <source>
        <strain evidence="7">Tuck. ex Michener</strain>
    </source>
</reference>
<dbReference type="Gene3D" id="2.130.10.10">
    <property type="entry name" value="YVTN repeat-like/Quinoprotein amine dehydrogenase"/>
    <property type="match status" value="1"/>
</dbReference>
<dbReference type="Proteomes" id="UP000800092">
    <property type="component" value="Unassembled WGS sequence"/>
</dbReference>
<dbReference type="InterPro" id="IPR019775">
    <property type="entry name" value="WD40_repeat_CS"/>
</dbReference>
<dbReference type="GO" id="GO:0043161">
    <property type="term" value="P:proteasome-mediated ubiquitin-dependent protein catabolic process"/>
    <property type="evidence" value="ECO:0007669"/>
    <property type="project" value="TreeGrafter"/>
</dbReference>
<evidence type="ECO:0000256" key="2">
    <source>
        <dbReference type="ARBA" id="ARBA00022737"/>
    </source>
</evidence>
<dbReference type="PROSITE" id="PS50082">
    <property type="entry name" value="WD_REPEATS_2"/>
    <property type="match status" value="3"/>
</dbReference>
<protein>
    <submittedName>
        <fullName evidence="7">WD40 repeat-like protein</fullName>
    </submittedName>
</protein>
<proteinExistence type="predicted"/>
<evidence type="ECO:0000256" key="3">
    <source>
        <dbReference type="ARBA" id="ARBA00022763"/>
    </source>
</evidence>
<keyword evidence="2" id="KW-0677">Repeat</keyword>
<dbReference type="GO" id="GO:0000109">
    <property type="term" value="C:nucleotide-excision repair complex"/>
    <property type="evidence" value="ECO:0007669"/>
    <property type="project" value="TreeGrafter"/>
</dbReference>
<keyword evidence="3" id="KW-0227">DNA damage</keyword>
<feature type="repeat" description="WD" evidence="5">
    <location>
        <begin position="61"/>
        <end position="103"/>
    </location>
</feature>
<evidence type="ECO:0000313" key="7">
    <source>
        <dbReference type="EMBL" id="KAF2237634.1"/>
    </source>
</evidence>
<dbReference type="InterPro" id="IPR036322">
    <property type="entry name" value="WD40_repeat_dom_sf"/>
</dbReference>
<dbReference type="EMBL" id="ML991779">
    <property type="protein sequence ID" value="KAF2237634.1"/>
    <property type="molecule type" value="Genomic_DNA"/>
</dbReference>
<dbReference type="PANTHER" id="PTHR46202:SF1">
    <property type="entry name" value="DNA EXCISION REPAIR PROTEIN ERCC-8"/>
    <property type="match status" value="1"/>
</dbReference>
<keyword evidence="4" id="KW-0234">DNA repair</keyword>
<organism evidence="7 8">
    <name type="scientific">Viridothelium virens</name>
    <name type="common">Speckled blister lichen</name>
    <name type="synonym">Trypethelium virens</name>
    <dbReference type="NCBI Taxonomy" id="1048519"/>
    <lineage>
        <taxon>Eukaryota</taxon>
        <taxon>Fungi</taxon>
        <taxon>Dikarya</taxon>
        <taxon>Ascomycota</taxon>
        <taxon>Pezizomycotina</taxon>
        <taxon>Dothideomycetes</taxon>
        <taxon>Dothideomycetes incertae sedis</taxon>
        <taxon>Trypetheliales</taxon>
        <taxon>Trypetheliaceae</taxon>
        <taxon>Viridothelium</taxon>
    </lineage>
</organism>
<keyword evidence="8" id="KW-1185">Reference proteome</keyword>
<dbReference type="PANTHER" id="PTHR46202">
    <property type="entry name" value="DNA EXCISION REPAIR PROTEIN ERCC-8"/>
    <property type="match status" value="1"/>
</dbReference>
<gene>
    <name evidence="7" type="ORF">EV356DRAFT_510606</name>
</gene>
<dbReference type="PRINTS" id="PR00320">
    <property type="entry name" value="GPROTEINBRPT"/>
</dbReference>
<sequence length="492" mass="53424">MNSFLLNRATGSISPQSLERAYATRLLHALQPAPTVTFSSEPGPREEASNSRSHEAQKHARVAHKAGVNVIAIDRFEGRWLLSGGADSSLAIYDLESSSEITASSTSSSSSPEPLYPTASLPRIDPSSSFGLTHLSYYPFDSLAFLSTSYSHHLRLHSSLTLQPSFSISLDSVPYTHAVSPIASHLLVAVGTQHPAVRLVDLRSGAASHSLPGHTGAVLSVGWCPNGNLGGKVGSGAGEWVLASGSADGTVRMWDVRRSSAALGTLDMEDSVGVGLGHGGGTGASGANNARGYKRNPDAKAHVGPVNGLVWTEDGRYLITAGHDERIRVWDTSTGANNLVNFGPVVRNRALSTVTPIFSPEGWIGKGKELLFWPNEREILGFEWKEGRLMKRLKVLRSLEVDGRGPGGVPVGRNVMDRVMGLAWRAHEVEIYSAHADGQIRAWRPWVKQMEEDEEESDDYVGKEREDEERKRKRAELDELYESITKRSFIQS</sequence>
<dbReference type="AlphaFoldDB" id="A0A6A6HHL5"/>
<dbReference type="PROSITE" id="PS50294">
    <property type="entry name" value="WD_REPEATS_REGION"/>
    <property type="match status" value="2"/>
</dbReference>
<dbReference type="GO" id="GO:0031464">
    <property type="term" value="C:Cul4A-RING E3 ubiquitin ligase complex"/>
    <property type="evidence" value="ECO:0007669"/>
    <property type="project" value="TreeGrafter"/>
</dbReference>
<dbReference type="SUPFAM" id="SSF50978">
    <property type="entry name" value="WD40 repeat-like"/>
    <property type="match status" value="1"/>
</dbReference>
<dbReference type="InterPro" id="IPR015943">
    <property type="entry name" value="WD40/YVTN_repeat-like_dom_sf"/>
</dbReference>
<feature type="repeat" description="WD" evidence="5">
    <location>
        <begin position="299"/>
        <end position="340"/>
    </location>
</feature>
<dbReference type="InterPro" id="IPR020472">
    <property type="entry name" value="WD40_PAC1"/>
</dbReference>
<dbReference type="InterPro" id="IPR042238">
    <property type="entry name" value="Rad28/ERCC8/Ckn1/ATCSA-1"/>
</dbReference>
<dbReference type="PROSITE" id="PS00678">
    <property type="entry name" value="WD_REPEATS_1"/>
    <property type="match status" value="2"/>
</dbReference>
<dbReference type="SMART" id="SM00320">
    <property type="entry name" value="WD40"/>
    <property type="match status" value="4"/>
</dbReference>
<feature type="compositionally biased region" description="Basic and acidic residues" evidence="6">
    <location>
        <begin position="43"/>
        <end position="58"/>
    </location>
</feature>
<evidence type="ECO:0000256" key="6">
    <source>
        <dbReference type="SAM" id="MobiDB-lite"/>
    </source>
</evidence>
<evidence type="ECO:0000313" key="8">
    <source>
        <dbReference type="Proteomes" id="UP000800092"/>
    </source>
</evidence>
<dbReference type="GO" id="GO:0000209">
    <property type="term" value="P:protein polyubiquitination"/>
    <property type="evidence" value="ECO:0007669"/>
    <property type="project" value="TreeGrafter"/>
</dbReference>
<dbReference type="InterPro" id="IPR001680">
    <property type="entry name" value="WD40_rpt"/>
</dbReference>
<evidence type="ECO:0000256" key="4">
    <source>
        <dbReference type="ARBA" id="ARBA00023204"/>
    </source>
</evidence>